<protein>
    <submittedName>
        <fullName evidence="6">CvpA family protein</fullName>
    </submittedName>
</protein>
<dbReference type="Pfam" id="PF02674">
    <property type="entry name" value="Colicin_V"/>
    <property type="match status" value="1"/>
</dbReference>
<gene>
    <name evidence="6" type="ORF">ENV62_09030</name>
</gene>
<dbReference type="PANTHER" id="PTHR37306">
    <property type="entry name" value="COLICIN V PRODUCTION PROTEIN"/>
    <property type="match status" value="1"/>
</dbReference>
<dbReference type="EMBL" id="DTHB01000053">
    <property type="protein sequence ID" value="HGB15363.1"/>
    <property type="molecule type" value="Genomic_DNA"/>
</dbReference>
<evidence type="ECO:0000256" key="3">
    <source>
        <dbReference type="ARBA" id="ARBA00022989"/>
    </source>
</evidence>
<accession>A0A7C3SJM4</accession>
<dbReference type="GO" id="GO:0009403">
    <property type="term" value="P:toxin biosynthetic process"/>
    <property type="evidence" value="ECO:0007669"/>
    <property type="project" value="InterPro"/>
</dbReference>
<reference evidence="6" key="1">
    <citation type="journal article" date="2020" name="mSystems">
        <title>Genome- and Community-Level Interaction Insights into Carbon Utilization and Element Cycling Functions of Hydrothermarchaeota in Hydrothermal Sediment.</title>
        <authorList>
            <person name="Zhou Z."/>
            <person name="Liu Y."/>
            <person name="Xu W."/>
            <person name="Pan J."/>
            <person name="Luo Z.H."/>
            <person name="Li M."/>
        </authorList>
    </citation>
    <scope>NUCLEOTIDE SEQUENCE [LARGE SCALE GENOMIC DNA]</scope>
    <source>
        <strain evidence="6">SpSt-776</strain>
    </source>
</reference>
<feature type="transmembrane region" description="Helical" evidence="5">
    <location>
        <begin position="60"/>
        <end position="84"/>
    </location>
</feature>
<dbReference type="InterPro" id="IPR003825">
    <property type="entry name" value="Colicin-V_CvpA"/>
</dbReference>
<dbReference type="GO" id="GO:0016020">
    <property type="term" value="C:membrane"/>
    <property type="evidence" value="ECO:0007669"/>
    <property type="project" value="UniProtKB-SubCell"/>
</dbReference>
<comment type="subcellular location">
    <subcellularLocation>
        <location evidence="1">Membrane</location>
        <topology evidence="1">Multi-pass membrane protein</topology>
    </subcellularLocation>
</comment>
<sequence length="192" mass="21699">MNLLDLGLLVLLSLIVLRGYFRGLFQELAVLAGVVGGLLAAANFYLLLSAKLQHLIKNPVYSRYVAFAVILVAVYWLTRVLAYYLHRLLYHLYLDIFDRLLGGLVALLKGALILGFALMVLNHIFSRDPPPLLKESHTAPVLIRVSRQALELLPADFKKQWEKRLRDWIKPKEKQEAALCPGQFPDQEGSHG</sequence>
<evidence type="ECO:0000256" key="2">
    <source>
        <dbReference type="ARBA" id="ARBA00022692"/>
    </source>
</evidence>
<feature type="transmembrane region" description="Helical" evidence="5">
    <location>
        <begin position="104"/>
        <end position="125"/>
    </location>
</feature>
<keyword evidence="2 5" id="KW-0812">Transmembrane</keyword>
<keyword evidence="3 5" id="KW-1133">Transmembrane helix</keyword>
<comment type="caution">
    <text evidence="6">The sequence shown here is derived from an EMBL/GenBank/DDBJ whole genome shotgun (WGS) entry which is preliminary data.</text>
</comment>
<evidence type="ECO:0000256" key="5">
    <source>
        <dbReference type="SAM" id="Phobius"/>
    </source>
</evidence>
<name>A0A7C3SJM4_9BACT</name>
<evidence type="ECO:0000256" key="1">
    <source>
        <dbReference type="ARBA" id="ARBA00004141"/>
    </source>
</evidence>
<organism evidence="6">
    <name type="scientific">Desulfobacca acetoxidans</name>
    <dbReference type="NCBI Taxonomy" id="60893"/>
    <lineage>
        <taxon>Bacteria</taxon>
        <taxon>Pseudomonadati</taxon>
        <taxon>Thermodesulfobacteriota</taxon>
        <taxon>Desulfobaccia</taxon>
        <taxon>Desulfobaccales</taxon>
        <taxon>Desulfobaccaceae</taxon>
        <taxon>Desulfobacca</taxon>
    </lineage>
</organism>
<evidence type="ECO:0000313" key="6">
    <source>
        <dbReference type="EMBL" id="HGB15363.1"/>
    </source>
</evidence>
<evidence type="ECO:0000256" key="4">
    <source>
        <dbReference type="ARBA" id="ARBA00023136"/>
    </source>
</evidence>
<dbReference type="AlphaFoldDB" id="A0A7C3SJM4"/>
<proteinExistence type="predicted"/>
<dbReference type="PANTHER" id="PTHR37306:SF1">
    <property type="entry name" value="COLICIN V PRODUCTION PROTEIN"/>
    <property type="match status" value="1"/>
</dbReference>
<feature type="transmembrane region" description="Helical" evidence="5">
    <location>
        <begin position="28"/>
        <end position="48"/>
    </location>
</feature>
<keyword evidence="4 5" id="KW-0472">Membrane</keyword>